<comment type="catalytic activity">
    <reaction evidence="6">
        <text>choline + 2 reduced [2Fe-2S]-[ferredoxin] + O2 + 2 H(+) = betaine aldehyde hydrate + 2 oxidized [2Fe-2S]-[ferredoxin] + H2O</text>
        <dbReference type="Rhea" id="RHEA:17769"/>
        <dbReference type="Rhea" id="RHEA-COMP:10000"/>
        <dbReference type="Rhea" id="RHEA-COMP:10001"/>
        <dbReference type="ChEBI" id="CHEBI:15354"/>
        <dbReference type="ChEBI" id="CHEBI:15377"/>
        <dbReference type="ChEBI" id="CHEBI:15378"/>
        <dbReference type="ChEBI" id="CHEBI:15379"/>
        <dbReference type="ChEBI" id="CHEBI:15870"/>
        <dbReference type="ChEBI" id="CHEBI:33737"/>
        <dbReference type="ChEBI" id="CHEBI:33738"/>
        <dbReference type="EC" id="1.14.15.7"/>
    </reaction>
</comment>
<evidence type="ECO:0000256" key="2">
    <source>
        <dbReference type="ARBA" id="ARBA00004866"/>
    </source>
</evidence>
<feature type="domain" description="Aromatic-ring-hydroxylating dioxygenase alpha subunit C-terminal" evidence="7">
    <location>
        <begin position="99"/>
        <end position="136"/>
    </location>
</feature>
<dbReference type="GO" id="GO:0019285">
    <property type="term" value="P:glycine betaine biosynthetic process from choline"/>
    <property type="evidence" value="ECO:0007669"/>
    <property type="project" value="UniProtKB-UniPathway"/>
</dbReference>
<name>A0A3D8Q7N1_9HELO</name>
<dbReference type="GO" id="GO:0051537">
    <property type="term" value="F:2 iron, 2 sulfur cluster binding"/>
    <property type="evidence" value="ECO:0007669"/>
    <property type="project" value="InterPro"/>
</dbReference>
<dbReference type="InterPro" id="IPR015879">
    <property type="entry name" value="Ring_hydroxy_dOase_asu_C_dom"/>
</dbReference>
<dbReference type="Pfam" id="PF00848">
    <property type="entry name" value="Ring_hydroxyl_A"/>
    <property type="match status" value="2"/>
</dbReference>
<dbReference type="Gene3D" id="3.90.380.10">
    <property type="entry name" value="Naphthalene 1,2-dioxygenase Alpha Subunit, Chain A, domain 1"/>
    <property type="match status" value="1"/>
</dbReference>
<gene>
    <name evidence="8" type="ORF">BP5796_12634</name>
</gene>
<comment type="caution">
    <text evidence="8">The sequence shown here is derived from an EMBL/GenBank/DDBJ whole genome shotgun (WGS) entry which is preliminary data.</text>
</comment>
<accession>A0A3D8Q7N1</accession>
<dbReference type="CDD" id="cd00680">
    <property type="entry name" value="RHO_alpha_C"/>
    <property type="match status" value="1"/>
</dbReference>
<proteinExistence type="inferred from homology"/>
<sequence>MQSWFLLGAVTKWPSVGEDYCYDLAQVRFTVRRTSVDWQSLKIFSDSDGSEMRTHLSPTGLLFTTLSNETVSFEKFFPGLEDLISHMDCTELPLRRPLEYICDYNWKTMVDGYQECLHCAYAHPEFSKVYTSSTYKVLNKHNYSQHIAKPDEPSDGLFIYLFPNCTLSFYGGGMTSWRICPSEDPTKSMMEFDYYHTSPVGSEEFEKYYKFTRTVALEDLALCTRAQENLNIGIYTEGVLNPNKENGVAYYQGRVLEMCSAQYEEERHALQVSVKLSLDSSSDHHVGGPPLA</sequence>
<reference evidence="8 9" key="1">
    <citation type="journal article" date="2018" name="IMA Fungus">
        <title>IMA Genome-F 9: Draft genome sequence of Annulohypoxylon stygium, Aspergillus mulundensis, Berkeleyomyces basicola (syn. Thielaviopsis basicola), Ceratocystis smalleyi, two Cercospora beticola strains, Coleophoma cylindrospora, Fusarium fracticaudum, Phialophora cf. hyalina, and Morchella septimelata.</title>
        <authorList>
            <person name="Wingfield B.D."/>
            <person name="Bills G.F."/>
            <person name="Dong Y."/>
            <person name="Huang W."/>
            <person name="Nel W.J."/>
            <person name="Swalarsk-Parry B.S."/>
            <person name="Vaghefi N."/>
            <person name="Wilken P.M."/>
            <person name="An Z."/>
            <person name="de Beer Z.W."/>
            <person name="De Vos L."/>
            <person name="Chen L."/>
            <person name="Duong T.A."/>
            <person name="Gao Y."/>
            <person name="Hammerbacher A."/>
            <person name="Kikkert J.R."/>
            <person name="Li Y."/>
            <person name="Li H."/>
            <person name="Li K."/>
            <person name="Li Q."/>
            <person name="Liu X."/>
            <person name="Ma X."/>
            <person name="Naidoo K."/>
            <person name="Pethybridge S.J."/>
            <person name="Sun J."/>
            <person name="Steenkamp E.T."/>
            <person name="van der Nest M.A."/>
            <person name="van Wyk S."/>
            <person name="Wingfield M.J."/>
            <person name="Xiong C."/>
            <person name="Yue Q."/>
            <person name="Zhang X."/>
        </authorList>
    </citation>
    <scope>NUCLEOTIDE SEQUENCE [LARGE SCALE GENOMIC DNA]</scope>
    <source>
        <strain evidence="8 9">BP5796</strain>
    </source>
</reference>
<dbReference type="InterPro" id="IPR001663">
    <property type="entry name" value="Rng_hydr_dOase-A"/>
</dbReference>
<evidence type="ECO:0000256" key="5">
    <source>
        <dbReference type="ARBA" id="ARBA00014931"/>
    </source>
</evidence>
<evidence type="ECO:0000259" key="7">
    <source>
        <dbReference type="Pfam" id="PF00848"/>
    </source>
</evidence>
<dbReference type="EMBL" id="PDLN01000022">
    <property type="protein sequence ID" value="RDW57833.1"/>
    <property type="molecule type" value="Genomic_DNA"/>
</dbReference>
<dbReference type="EC" id="1.14.15.7" evidence="4"/>
<comment type="function">
    <text evidence="1">Catalyzes the first step of the osmoprotectant glycine betaine synthesis.</text>
</comment>
<dbReference type="GO" id="GO:0005506">
    <property type="term" value="F:iron ion binding"/>
    <property type="evidence" value="ECO:0007669"/>
    <property type="project" value="InterPro"/>
</dbReference>
<dbReference type="GO" id="GO:0019133">
    <property type="term" value="F:choline monooxygenase activity"/>
    <property type="evidence" value="ECO:0007669"/>
    <property type="project" value="UniProtKB-EC"/>
</dbReference>
<dbReference type="UniPathway" id="UPA00529">
    <property type="reaction ID" value="UER00430"/>
</dbReference>
<evidence type="ECO:0000256" key="1">
    <source>
        <dbReference type="ARBA" id="ARBA00002149"/>
    </source>
</evidence>
<dbReference type="PANTHER" id="PTHR43756:SF3">
    <property type="entry name" value="CHOLINE MONOOXYGENASE, CHLOROPLASTIC"/>
    <property type="match status" value="1"/>
</dbReference>
<dbReference type="SUPFAM" id="SSF55961">
    <property type="entry name" value="Bet v1-like"/>
    <property type="match status" value="1"/>
</dbReference>
<dbReference type="OrthoDB" id="426882at2759"/>
<comment type="similarity">
    <text evidence="3">Belongs to the choline monooxygenase family.</text>
</comment>
<dbReference type="AlphaFoldDB" id="A0A3D8Q7N1"/>
<evidence type="ECO:0000256" key="4">
    <source>
        <dbReference type="ARBA" id="ARBA00012763"/>
    </source>
</evidence>
<feature type="domain" description="Aromatic-ring-hydroxylating dioxygenase alpha subunit C-terminal" evidence="7">
    <location>
        <begin position="152"/>
        <end position="260"/>
    </location>
</feature>
<organism evidence="8 9">
    <name type="scientific">Coleophoma crateriformis</name>
    <dbReference type="NCBI Taxonomy" id="565419"/>
    <lineage>
        <taxon>Eukaryota</taxon>
        <taxon>Fungi</taxon>
        <taxon>Dikarya</taxon>
        <taxon>Ascomycota</taxon>
        <taxon>Pezizomycotina</taxon>
        <taxon>Leotiomycetes</taxon>
        <taxon>Helotiales</taxon>
        <taxon>Dermateaceae</taxon>
        <taxon>Coleophoma</taxon>
    </lineage>
</organism>
<evidence type="ECO:0000256" key="3">
    <source>
        <dbReference type="ARBA" id="ARBA00010848"/>
    </source>
</evidence>
<evidence type="ECO:0000313" key="9">
    <source>
        <dbReference type="Proteomes" id="UP000256328"/>
    </source>
</evidence>
<evidence type="ECO:0000313" key="8">
    <source>
        <dbReference type="EMBL" id="RDW57833.1"/>
    </source>
</evidence>
<evidence type="ECO:0000256" key="6">
    <source>
        <dbReference type="ARBA" id="ARBA00049097"/>
    </source>
</evidence>
<comment type="pathway">
    <text evidence="2">Amine and polyamine biosynthesis; betaine biosynthesis via choline pathway; betaine aldehyde from choline (monooxygenase route): step 1/1.</text>
</comment>
<dbReference type="Proteomes" id="UP000256328">
    <property type="component" value="Unassembled WGS sequence"/>
</dbReference>
<dbReference type="PANTHER" id="PTHR43756">
    <property type="entry name" value="CHOLINE MONOOXYGENASE, CHLOROPLASTIC"/>
    <property type="match status" value="1"/>
</dbReference>
<keyword evidence="9" id="KW-1185">Reference proteome</keyword>
<protein>
    <recommendedName>
        <fullName evidence="5">Choline monooxygenase, chloroplastic</fullName>
        <ecNumber evidence="4">1.14.15.7</ecNumber>
    </recommendedName>
</protein>